<evidence type="ECO:0000256" key="3">
    <source>
        <dbReference type="SAM" id="MobiDB-lite"/>
    </source>
</evidence>
<dbReference type="EMBL" id="BGPR01000770">
    <property type="protein sequence ID" value="GBM34849.1"/>
    <property type="molecule type" value="Genomic_DNA"/>
</dbReference>
<feature type="compositionally biased region" description="Basic and acidic residues" evidence="3">
    <location>
        <begin position="1"/>
        <end position="10"/>
    </location>
</feature>
<sequence>MEKPGSRFHVEPVQGEEPPGQPQVSICVLDSNDQTVASNYDSHNIRSLLHYTQEALPRLDHYRNVHSLHAHFPRPTLDELHNGNIPSAAEQEGSNGSLDLFHSRAPVRGGEKSTPTRNGFLPRDGDQSSRGGQTEDGFLKGPESALDWFILHDRASSGRCRMNWRNTFKGNSVVGGGKGGPTLQLCSCCGQRKLGGK</sequence>
<name>A0A4Y2F2V0_ARAVE</name>
<feature type="region of interest" description="Disordered" evidence="3">
    <location>
        <begin position="79"/>
        <end position="140"/>
    </location>
</feature>
<feature type="compositionally biased region" description="Low complexity" evidence="3">
    <location>
        <begin position="11"/>
        <end position="23"/>
    </location>
</feature>
<protein>
    <recommendedName>
        <fullName evidence="4">Amino acid permease N-terminal domain-containing protein</fullName>
    </recommendedName>
</protein>
<reference evidence="5 6" key="1">
    <citation type="journal article" date="2019" name="Sci. Rep.">
        <title>Orb-weaving spider Araneus ventricosus genome elucidates the spidroin gene catalogue.</title>
        <authorList>
            <person name="Kono N."/>
            <person name="Nakamura H."/>
            <person name="Ohtoshi R."/>
            <person name="Moran D.A.P."/>
            <person name="Shinohara A."/>
            <person name="Yoshida Y."/>
            <person name="Fujiwara M."/>
            <person name="Mori M."/>
            <person name="Tomita M."/>
            <person name="Arakawa K."/>
        </authorList>
    </citation>
    <scope>NUCLEOTIDE SEQUENCE [LARGE SCALE GENOMIC DNA]</scope>
</reference>
<proteinExistence type="predicted"/>
<evidence type="ECO:0000313" key="5">
    <source>
        <dbReference type="EMBL" id="GBM34849.1"/>
    </source>
</evidence>
<comment type="subcellular location">
    <subcellularLocation>
        <location evidence="1">Cell membrane</location>
        <topology evidence="1">Multi-pass membrane protein</topology>
    </subcellularLocation>
</comment>
<dbReference type="Pfam" id="PF08403">
    <property type="entry name" value="AA_permease_N"/>
    <property type="match status" value="1"/>
</dbReference>
<dbReference type="OrthoDB" id="2020542at2759"/>
<dbReference type="Proteomes" id="UP000499080">
    <property type="component" value="Unassembled WGS sequence"/>
</dbReference>
<evidence type="ECO:0000256" key="2">
    <source>
        <dbReference type="ARBA" id="ARBA00022448"/>
    </source>
</evidence>
<evidence type="ECO:0000256" key="1">
    <source>
        <dbReference type="ARBA" id="ARBA00004651"/>
    </source>
</evidence>
<evidence type="ECO:0000313" key="6">
    <source>
        <dbReference type="Proteomes" id="UP000499080"/>
    </source>
</evidence>
<feature type="domain" description="Amino acid permease N-terminal" evidence="4">
    <location>
        <begin position="50"/>
        <end position="82"/>
    </location>
</feature>
<feature type="region of interest" description="Disordered" evidence="3">
    <location>
        <begin position="1"/>
        <end position="23"/>
    </location>
</feature>
<keyword evidence="6" id="KW-1185">Reference proteome</keyword>
<accession>A0A4Y2F2V0</accession>
<organism evidence="5 6">
    <name type="scientific">Araneus ventricosus</name>
    <name type="common">Orbweaver spider</name>
    <name type="synonym">Epeira ventricosa</name>
    <dbReference type="NCBI Taxonomy" id="182803"/>
    <lineage>
        <taxon>Eukaryota</taxon>
        <taxon>Metazoa</taxon>
        <taxon>Ecdysozoa</taxon>
        <taxon>Arthropoda</taxon>
        <taxon>Chelicerata</taxon>
        <taxon>Arachnida</taxon>
        <taxon>Araneae</taxon>
        <taxon>Araneomorphae</taxon>
        <taxon>Entelegynae</taxon>
        <taxon>Araneoidea</taxon>
        <taxon>Araneidae</taxon>
        <taxon>Araneus</taxon>
    </lineage>
</organism>
<dbReference type="InterPro" id="IPR013612">
    <property type="entry name" value="AA_permease_N"/>
</dbReference>
<keyword evidence="2" id="KW-0813">Transport</keyword>
<evidence type="ECO:0000259" key="4">
    <source>
        <dbReference type="Pfam" id="PF08403"/>
    </source>
</evidence>
<gene>
    <name evidence="5" type="ORF">AVEN_208049_1</name>
</gene>
<comment type="caution">
    <text evidence="5">The sequence shown here is derived from an EMBL/GenBank/DDBJ whole genome shotgun (WGS) entry which is preliminary data.</text>
</comment>
<dbReference type="GO" id="GO:0005886">
    <property type="term" value="C:plasma membrane"/>
    <property type="evidence" value="ECO:0007669"/>
    <property type="project" value="UniProtKB-SubCell"/>
</dbReference>
<dbReference type="AlphaFoldDB" id="A0A4Y2F2V0"/>